<dbReference type="GO" id="GO:0141052">
    <property type="term" value="F:histone H3 demethylase activity"/>
    <property type="evidence" value="ECO:0007669"/>
    <property type="project" value="UniProtKB-ARBA"/>
</dbReference>
<protein>
    <recommendedName>
        <fullName evidence="8">JmjC domain-containing protein</fullName>
    </recommendedName>
</protein>
<gene>
    <name evidence="6" type="ORF">Ae201684_002562</name>
</gene>
<keyword evidence="1" id="KW-0479">Metal-binding</keyword>
<evidence type="ECO:0008006" key="8">
    <source>
        <dbReference type="Google" id="ProtNLM"/>
    </source>
</evidence>
<dbReference type="Pfam" id="PF02928">
    <property type="entry name" value="zf-C5HC2"/>
    <property type="match status" value="1"/>
</dbReference>
<evidence type="ECO:0000259" key="4">
    <source>
        <dbReference type="PROSITE" id="PS51183"/>
    </source>
</evidence>
<feature type="domain" description="JmjN" evidence="4">
    <location>
        <begin position="102"/>
        <end position="143"/>
    </location>
</feature>
<dbReference type="EMBL" id="VJMJ01000027">
    <property type="protein sequence ID" value="KAF0742464.1"/>
    <property type="molecule type" value="Genomic_DNA"/>
</dbReference>
<dbReference type="InterPro" id="IPR048615">
    <property type="entry name" value="KDM5_C-hel"/>
</dbReference>
<dbReference type="SUPFAM" id="SSF51197">
    <property type="entry name" value="Clavaminate synthase-like"/>
    <property type="match status" value="1"/>
</dbReference>
<evidence type="ECO:0000259" key="5">
    <source>
        <dbReference type="PROSITE" id="PS51184"/>
    </source>
</evidence>
<dbReference type="Pfam" id="PF02373">
    <property type="entry name" value="JmjC"/>
    <property type="match status" value="1"/>
</dbReference>
<dbReference type="InterPro" id="IPR003349">
    <property type="entry name" value="JmjN"/>
</dbReference>
<feature type="region of interest" description="Disordered" evidence="3">
    <location>
        <begin position="1"/>
        <end position="77"/>
    </location>
</feature>
<organism evidence="6 7">
    <name type="scientific">Aphanomyces euteiches</name>
    <dbReference type="NCBI Taxonomy" id="100861"/>
    <lineage>
        <taxon>Eukaryota</taxon>
        <taxon>Sar</taxon>
        <taxon>Stramenopiles</taxon>
        <taxon>Oomycota</taxon>
        <taxon>Saprolegniomycetes</taxon>
        <taxon>Saprolegniales</taxon>
        <taxon>Verrucalvaceae</taxon>
        <taxon>Aphanomyces</taxon>
    </lineage>
</organism>
<reference evidence="6 7" key="1">
    <citation type="submission" date="2019-07" db="EMBL/GenBank/DDBJ databases">
        <title>Genomics analysis of Aphanomyces spp. identifies a new class of oomycete effector associated with host adaptation.</title>
        <authorList>
            <person name="Gaulin E."/>
        </authorList>
    </citation>
    <scope>NUCLEOTIDE SEQUENCE [LARGE SCALE GENOMIC DNA]</scope>
    <source>
        <strain evidence="6 7">ATCC 201684</strain>
    </source>
</reference>
<accession>A0A6G0XPP5</accession>
<dbReference type="PANTHER" id="PTHR10694:SF33">
    <property type="entry name" value="LYSINE-SPECIFIC DEMETHYLASE 5"/>
    <property type="match status" value="1"/>
</dbReference>
<dbReference type="InterPro" id="IPR004198">
    <property type="entry name" value="Znf_C5HC2"/>
</dbReference>
<keyword evidence="2" id="KW-0408">Iron</keyword>
<evidence type="ECO:0000256" key="3">
    <source>
        <dbReference type="SAM" id="MobiDB-lite"/>
    </source>
</evidence>
<proteinExistence type="predicted"/>
<evidence type="ECO:0000313" key="7">
    <source>
        <dbReference type="Proteomes" id="UP000481153"/>
    </source>
</evidence>
<dbReference type="PANTHER" id="PTHR10694">
    <property type="entry name" value="LYSINE-SPECIFIC DEMETHYLASE"/>
    <property type="match status" value="1"/>
</dbReference>
<dbReference type="GO" id="GO:0005634">
    <property type="term" value="C:nucleus"/>
    <property type="evidence" value="ECO:0007669"/>
    <property type="project" value="TreeGrafter"/>
</dbReference>
<sequence length="627" mass="72160">MRGRGCGRGRGRGRGGGGRGHDRERSPMGASDTTETESSDDSDSGMTEVTQPPTVSRSGRQVRAVRNISQDSHDENDRMLHLAMSRSTKETNYTEMKPMPPARVFYPTVEEFANPMAYINHVAKEGARYGVVKIVPPKGWNPPQTIDFDEDKIVFETKLQKVHRLQEGKSYKDGRDHTIKSYRTAADEFKQNWFAKRGVAPESWTARDFEREYWKIVETSSEPLEVEYANDLDICHIGSGFPRISRAQRDDREQEHVDFKSKAYYEHTAWNLNNMPSARGSLLRHIDADINGVTVPWLYFGMLFASFCWHAEDNYMYSVNYMHSGARKHWYGIPASSCDHFEQIWKSTVPERFKKKPDLYFHLVTMVSPTLLRQNNVEVYSLVQEPGDIVITFPQGYHCGFSEGFNCNEAVNFVLPDWIPFGHRCNERYRLFRRLSVFSHDRLMYVLSMKPFTGDWTVLGTNLLLDEMNKLVKEEVELREQLIRSGIQEVIAMSKRDINLTDDEMGYDDKRQCMLCKHSLFFSGVACRCSKTKVACLRHATDMCRCPPSDKVFLQWFTVPEMVAAIQNLELRALKLTKQEEEPVVVATSPPIKRLKVEKLESDVSCRTTLERQQQPLASYSLSRILG</sequence>
<dbReference type="SMART" id="SM00558">
    <property type="entry name" value="JmjC"/>
    <property type="match status" value="1"/>
</dbReference>
<dbReference type="VEuPathDB" id="FungiDB:AeMF1_009366"/>
<evidence type="ECO:0000256" key="2">
    <source>
        <dbReference type="ARBA" id="ARBA00023004"/>
    </source>
</evidence>
<feature type="compositionally biased region" description="Acidic residues" evidence="3">
    <location>
        <begin position="34"/>
        <end position="43"/>
    </location>
</feature>
<evidence type="ECO:0000313" key="6">
    <source>
        <dbReference type="EMBL" id="KAF0742464.1"/>
    </source>
</evidence>
<dbReference type="Pfam" id="PF21323">
    <property type="entry name" value="KDM5_C-hel"/>
    <property type="match status" value="1"/>
</dbReference>
<dbReference type="GO" id="GO:0010468">
    <property type="term" value="P:regulation of gene expression"/>
    <property type="evidence" value="ECO:0007669"/>
    <property type="project" value="TreeGrafter"/>
</dbReference>
<dbReference type="Pfam" id="PF02375">
    <property type="entry name" value="JmjN"/>
    <property type="match status" value="1"/>
</dbReference>
<dbReference type="InterPro" id="IPR003347">
    <property type="entry name" value="JmjC_dom"/>
</dbReference>
<dbReference type="AlphaFoldDB" id="A0A6G0XPP5"/>
<dbReference type="PROSITE" id="PS51184">
    <property type="entry name" value="JMJC"/>
    <property type="match status" value="1"/>
</dbReference>
<keyword evidence="7" id="KW-1185">Reference proteome</keyword>
<comment type="caution">
    <text evidence="6">The sequence shown here is derived from an EMBL/GenBank/DDBJ whole genome shotgun (WGS) entry which is preliminary data.</text>
</comment>
<dbReference type="SMART" id="SM00545">
    <property type="entry name" value="JmjN"/>
    <property type="match status" value="1"/>
</dbReference>
<name>A0A6G0XPP5_9STRA</name>
<feature type="compositionally biased region" description="Polar residues" evidence="3">
    <location>
        <begin position="45"/>
        <end position="59"/>
    </location>
</feature>
<feature type="compositionally biased region" description="Basic residues" evidence="3">
    <location>
        <begin position="1"/>
        <end position="13"/>
    </location>
</feature>
<dbReference type="GO" id="GO:0000785">
    <property type="term" value="C:chromatin"/>
    <property type="evidence" value="ECO:0007669"/>
    <property type="project" value="TreeGrafter"/>
</dbReference>
<feature type="domain" description="JmjC" evidence="5">
    <location>
        <begin position="264"/>
        <end position="430"/>
    </location>
</feature>
<evidence type="ECO:0000256" key="1">
    <source>
        <dbReference type="ARBA" id="ARBA00022723"/>
    </source>
</evidence>
<dbReference type="Gene3D" id="2.60.120.650">
    <property type="entry name" value="Cupin"/>
    <property type="match status" value="1"/>
</dbReference>
<dbReference type="PROSITE" id="PS51183">
    <property type="entry name" value="JMJN"/>
    <property type="match status" value="1"/>
</dbReference>
<dbReference type="GO" id="GO:0046872">
    <property type="term" value="F:metal ion binding"/>
    <property type="evidence" value="ECO:0007669"/>
    <property type="project" value="UniProtKB-KW"/>
</dbReference>
<dbReference type="Proteomes" id="UP000481153">
    <property type="component" value="Unassembled WGS sequence"/>
</dbReference>